<accession>A0A5E4NKV4</accession>
<proteinExistence type="predicted"/>
<gene>
    <name evidence="1" type="ORF">CINCED_3A010039</name>
</gene>
<reference evidence="1 2" key="1">
    <citation type="submission" date="2019-08" db="EMBL/GenBank/DDBJ databases">
        <authorList>
            <person name="Alioto T."/>
            <person name="Alioto T."/>
            <person name="Gomez Garrido J."/>
        </authorList>
    </citation>
    <scope>NUCLEOTIDE SEQUENCE [LARGE SCALE GENOMIC DNA]</scope>
</reference>
<dbReference type="EMBL" id="CABPRJ010001937">
    <property type="protein sequence ID" value="VVC42107.1"/>
    <property type="molecule type" value="Genomic_DNA"/>
</dbReference>
<dbReference type="OrthoDB" id="6590671at2759"/>
<keyword evidence="2" id="KW-1185">Reference proteome</keyword>
<dbReference type="PANTHER" id="PTHR45913:SF19">
    <property type="entry name" value="LOW QUALITY PROTEIN: ZINC FINGER BED DOMAIN-CONTAINING PROTEIN 5-LIKE"/>
    <property type="match status" value="1"/>
</dbReference>
<protein>
    <submittedName>
        <fullName evidence="1">Uncharacterized protein</fullName>
    </submittedName>
</protein>
<sequence>MDAWFRTGYCRKTKLSSDEGTSSSGTTSSEIVGEPMPQYVIFFETLFNKCMKFSKFERHLSTKHPECVEKSLDFFQIKKKKIFLLLNQSWKIFKTKHIQYPSLLIAKKGSAHTVGEEFIIPAVKIISNTLFDEECTNKINNKNNKHIAFNKINEIPLSNTTVKRRIDEMLENVKIAIITVLKQSEYFSLQLEESTDVAGQANLLAFVRFKLNGNIEEEMLFCQSLSTKTTGEEIFKSVDSFIKESEVDWFNIHREALAVKGLDECLKNTLNGAVKIVNFIKAKPKNSRLFGVLCNKMGSEHKQLLLHCEVRWLSIGNLAYLADIFVALNVLNLTLQGKDVHKFFVQDKVYAIIFKL</sequence>
<organism evidence="1 2">
    <name type="scientific">Cinara cedri</name>
    <dbReference type="NCBI Taxonomy" id="506608"/>
    <lineage>
        <taxon>Eukaryota</taxon>
        <taxon>Metazoa</taxon>
        <taxon>Ecdysozoa</taxon>
        <taxon>Arthropoda</taxon>
        <taxon>Hexapoda</taxon>
        <taxon>Insecta</taxon>
        <taxon>Pterygota</taxon>
        <taxon>Neoptera</taxon>
        <taxon>Paraneoptera</taxon>
        <taxon>Hemiptera</taxon>
        <taxon>Sternorrhyncha</taxon>
        <taxon>Aphidomorpha</taxon>
        <taxon>Aphidoidea</taxon>
        <taxon>Aphididae</taxon>
        <taxon>Lachninae</taxon>
        <taxon>Cinara</taxon>
    </lineage>
</organism>
<name>A0A5E4NKV4_9HEMI</name>
<dbReference type="Proteomes" id="UP000325440">
    <property type="component" value="Unassembled WGS sequence"/>
</dbReference>
<dbReference type="AlphaFoldDB" id="A0A5E4NKV4"/>
<dbReference type="PANTHER" id="PTHR45913">
    <property type="entry name" value="EPM2A-INTERACTING PROTEIN 1"/>
    <property type="match status" value="1"/>
</dbReference>
<evidence type="ECO:0000313" key="2">
    <source>
        <dbReference type="Proteomes" id="UP000325440"/>
    </source>
</evidence>
<evidence type="ECO:0000313" key="1">
    <source>
        <dbReference type="EMBL" id="VVC42107.1"/>
    </source>
</evidence>